<keyword evidence="4" id="KW-0949">S-adenosyl-L-methionine</keyword>
<sequence length="447" mass="49577">MKVAFETLGCKLNQYETDSIATTLKQRGWRPVSFHEEPLADAYVINTCTVTNKADRKSRNILYRVLRQAPPGAPVILTGCFVESSPDFSPESDRVYLVDNSRKSTIPHLLEAHLSGEMVDPRELAGDIFGFTTPEQLFHTRTSIKIQDGCDNFCSFCIIPFVRGAATSRPAEAVLNEARQALEGGSRELVLTGINMSRYRSPREGTGFPALVREVLELPGSFRLRISSLEPDQLTPEFLELFSHPRMTPHLHLCLQSGSDRILKAMNRTYTSESYRRTLEALRRENPLFNVTTDIIVGFPGESESDLEESLRAIRDMRFGHVHTFPFSVRKGTGAARLAGSISTAEKRRRSEAVLAEATRAKRSYRSELRGVGEVVLIEGVAEQPGSTTGVVLAEGLGAHYVPIRFSGESSAAGPVPNRFYRVVPEALEAEGDDPFLLTTQLEEFSP</sequence>
<dbReference type="Gene3D" id="3.40.50.12160">
    <property type="entry name" value="Methylthiotransferase, N-terminal domain"/>
    <property type="match status" value="1"/>
</dbReference>
<dbReference type="SUPFAM" id="SSF102114">
    <property type="entry name" value="Radical SAM enzymes"/>
    <property type="match status" value="1"/>
</dbReference>
<dbReference type="NCBIfam" id="TIGR01579">
    <property type="entry name" value="MiaB-like-C"/>
    <property type="match status" value="1"/>
</dbReference>
<keyword evidence="2" id="KW-0004">4Fe-4S</keyword>
<comment type="cofactor">
    <cofactor evidence="1">
        <name>[4Fe-4S] cluster</name>
        <dbReference type="ChEBI" id="CHEBI:49883"/>
    </cofactor>
</comment>
<keyword evidence="3" id="KW-0808">Transferase</keyword>
<dbReference type="EMBL" id="LPWH01000117">
    <property type="protein sequence ID" value="POQ98743.1"/>
    <property type="molecule type" value="Genomic_DNA"/>
</dbReference>
<dbReference type="InterPro" id="IPR038135">
    <property type="entry name" value="Methylthiotransferase_N_sf"/>
</dbReference>
<dbReference type="InterPro" id="IPR013848">
    <property type="entry name" value="Methylthiotransferase_N"/>
</dbReference>
<dbReference type="GO" id="GO:0035598">
    <property type="term" value="F:tRNA (N(6)-L-threonylcarbamoyladenosine(37)-C(2))-methylthiotransferase activity"/>
    <property type="evidence" value="ECO:0007669"/>
    <property type="project" value="TreeGrafter"/>
</dbReference>
<dbReference type="InterPro" id="IPR023404">
    <property type="entry name" value="rSAM_horseshoe"/>
</dbReference>
<evidence type="ECO:0000256" key="5">
    <source>
        <dbReference type="ARBA" id="ARBA00022723"/>
    </source>
</evidence>
<evidence type="ECO:0000256" key="3">
    <source>
        <dbReference type="ARBA" id="ARBA00022679"/>
    </source>
</evidence>
<dbReference type="Pfam" id="PF04055">
    <property type="entry name" value="Radical_SAM"/>
    <property type="match status" value="1"/>
</dbReference>
<dbReference type="GO" id="GO:0046872">
    <property type="term" value="F:metal ion binding"/>
    <property type="evidence" value="ECO:0007669"/>
    <property type="project" value="UniProtKB-KW"/>
</dbReference>
<keyword evidence="7" id="KW-0411">Iron-sulfur</keyword>
<dbReference type="AlphaFoldDB" id="A0A2S4JGV9"/>
<dbReference type="InterPro" id="IPR005839">
    <property type="entry name" value="Methylthiotransferase"/>
</dbReference>
<dbReference type="Gene3D" id="3.80.30.20">
    <property type="entry name" value="tm_1862 like domain"/>
    <property type="match status" value="1"/>
</dbReference>
<name>A0A2S4JGV9_9SPIO</name>
<dbReference type="PANTHER" id="PTHR11918:SF45">
    <property type="entry name" value="THREONYLCARBAMOYLADENOSINE TRNA METHYLTHIOTRANSFERASE"/>
    <property type="match status" value="1"/>
</dbReference>
<accession>A0A2S4JGV9</accession>
<dbReference type="PROSITE" id="PS51918">
    <property type="entry name" value="RADICAL_SAM"/>
    <property type="match status" value="1"/>
</dbReference>
<evidence type="ECO:0000256" key="1">
    <source>
        <dbReference type="ARBA" id="ARBA00001966"/>
    </source>
</evidence>
<dbReference type="InterPro" id="IPR058240">
    <property type="entry name" value="rSAM_sf"/>
</dbReference>
<gene>
    <name evidence="10" type="ORF">AU468_11930</name>
</gene>
<feature type="domain" description="Radical SAM core" evidence="9">
    <location>
        <begin position="136"/>
        <end position="366"/>
    </location>
</feature>
<reference evidence="11" key="1">
    <citation type="submission" date="2015-12" db="EMBL/GenBank/DDBJ databases">
        <authorList>
            <person name="Lodha T.D."/>
            <person name="Chintalapati S."/>
            <person name="Chintalapati V.R."/>
            <person name="Sravanthi T."/>
        </authorList>
    </citation>
    <scope>NUCLEOTIDE SEQUENCE [LARGE SCALE GENOMIC DNA]</scope>
    <source>
        <strain evidence="11">JC133</strain>
    </source>
</reference>
<dbReference type="SFLD" id="SFLDS00029">
    <property type="entry name" value="Radical_SAM"/>
    <property type="match status" value="1"/>
</dbReference>
<feature type="domain" description="MTTase N-terminal" evidence="8">
    <location>
        <begin position="1"/>
        <end position="115"/>
    </location>
</feature>
<dbReference type="InterPro" id="IPR020612">
    <property type="entry name" value="Methylthiotransferase_CS"/>
</dbReference>
<dbReference type="InterPro" id="IPR007197">
    <property type="entry name" value="rSAM"/>
</dbReference>
<keyword evidence="6" id="KW-0408">Iron</keyword>
<dbReference type="SFLD" id="SFLDG01061">
    <property type="entry name" value="methylthiotransferase"/>
    <property type="match status" value="1"/>
</dbReference>
<comment type="caution">
    <text evidence="10">The sequence shown here is derived from an EMBL/GenBank/DDBJ whole genome shotgun (WGS) entry which is preliminary data.</text>
</comment>
<evidence type="ECO:0000256" key="6">
    <source>
        <dbReference type="ARBA" id="ARBA00023004"/>
    </source>
</evidence>
<organism evidence="10 11">
    <name type="scientific">Alkalispirochaeta sphaeroplastigenens</name>
    <dbReference type="NCBI Taxonomy" id="1187066"/>
    <lineage>
        <taxon>Bacteria</taxon>
        <taxon>Pseudomonadati</taxon>
        <taxon>Spirochaetota</taxon>
        <taxon>Spirochaetia</taxon>
        <taxon>Spirochaetales</taxon>
        <taxon>Spirochaetaceae</taxon>
        <taxon>Alkalispirochaeta</taxon>
    </lineage>
</organism>
<evidence type="ECO:0000256" key="2">
    <source>
        <dbReference type="ARBA" id="ARBA00022485"/>
    </source>
</evidence>
<keyword evidence="11" id="KW-1185">Reference proteome</keyword>
<dbReference type="PANTHER" id="PTHR11918">
    <property type="entry name" value="RADICAL SAM PROTEINS"/>
    <property type="match status" value="1"/>
</dbReference>
<dbReference type="InterPro" id="IPR006638">
    <property type="entry name" value="Elp3/MiaA/NifB-like_rSAM"/>
</dbReference>
<proteinExistence type="predicted"/>
<dbReference type="Pfam" id="PF00919">
    <property type="entry name" value="UPF0004"/>
    <property type="match status" value="1"/>
</dbReference>
<dbReference type="PROSITE" id="PS51449">
    <property type="entry name" value="MTTASE_N"/>
    <property type="match status" value="1"/>
</dbReference>
<evidence type="ECO:0000256" key="4">
    <source>
        <dbReference type="ARBA" id="ARBA00022691"/>
    </source>
</evidence>
<dbReference type="InterPro" id="IPR006467">
    <property type="entry name" value="MiaB-like_bact"/>
</dbReference>
<evidence type="ECO:0000259" key="9">
    <source>
        <dbReference type="PROSITE" id="PS51918"/>
    </source>
</evidence>
<evidence type="ECO:0000259" key="8">
    <source>
        <dbReference type="PROSITE" id="PS51449"/>
    </source>
</evidence>
<dbReference type="OrthoDB" id="9805215at2"/>
<evidence type="ECO:0000256" key="7">
    <source>
        <dbReference type="ARBA" id="ARBA00023014"/>
    </source>
</evidence>
<keyword evidence="5" id="KW-0479">Metal-binding</keyword>
<evidence type="ECO:0000313" key="11">
    <source>
        <dbReference type="Proteomes" id="UP000237350"/>
    </source>
</evidence>
<dbReference type="SFLD" id="SFLDG01082">
    <property type="entry name" value="B12-binding_domain_containing"/>
    <property type="match status" value="1"/>
</dbReference>
<dbReference type="PROSITE" id="PS01278">
    <property type="entry name" value="MTTASE_RADICAL"/>
    <property type="match status" value="1"/>
</dbReference>
<evidence type="ECO:0000313" key="10">
    <source>
        <dbReference type="EMBL" id="POQ98743.1"/>
    </source>
</evidence>
<dbReference type="RefSeq" id="WP_103680932.1">
    <property type="nucleotide sequence ID" value="NZ_LPWH01000117.1"/>
</dbReference>
<dbReference type="NCBIfam" id="TIGR00089">
    <property type="entry name" value="MiaB/RimO family radical SAM methylthiotransferase"/>
    <property type="match status" value="1"/>
</dbReference>
<dbReference type="SMART" id="SM00729">
    <property type="entry name" value="Elp3"/>
    <property type="match status" value="1"/>
</dbReference>
<protein>
    <submittedName>
        <fullName evidence="10">Uncharacterized protein</fullName>
    </submittedName>
</protein>
<dbReference type="CDD" id="cd01335">
    <property type="entry name" value="Radical_SAM"/>
    <property type="match status" value="1"/>
</dbReference>
<dbReference type="Proteomes" id="UP000237350">
    <property type="component" value="Unassembled WGS sequence"/>
</dbReference>
<dbReference type="GO" id="GO:0051539">
    <property type="term" value="F:4 iron, 4 sulfur cluster binding"/>
    <property type="evidence" value="ECO:0007669"/>
    <property type="project" value="UniProtKB-KW"/>
</dbReference>